<keyword evidence="2" id="KW-1185">Reference proteome</keyword>
<comment type="caution">
    <text evidence="1">The sequence shown here is derived from an EMBL/GenBank/DDBJ whole genome shotgun (WGS) entry which is preliminary data.</text>
</comment>
<organism evidence="1 2">
    <name type="scientific">Stappia taiwanensis</name>
    <dbReference type="NCBI Taxonomy" id="992267"/>
    <lineage>
        <taxon>Bacteria</taxon>
        <taxon>Pseudomonadati</taxon>
        <taxon>Pseudomonadota</taxon>
        <taxon>Alphaproteobacteria</taxon>
        <taxon>Hyphomicrobiales</taxon>
        <taxon>Stappiaceae</taxon>
        <taxon>Stappia</taxon>
    </lineage>
</organism>
<dbReference type="SUPFAM" id="SSF89372">
    <property type="entry name" value="Fucose-specific lectin"/>
    <property type="match status" value="1"/>
</dbReference>
<reference evidence="1 2" key="2">
    <citation type="submission" date="2020-08" db="EMBL/GenBank/DDBJ databases">
        <title>Stappia taiwanensis sp. nov., isolated from a coastal thermal spring.</title>
        <authorList>
            <person name="Kampfer P."/>
        </authorList>
    </citation>
    <scope>NUCLEOTIDE SEQUENCE [LARGE SCALE GENOMIC DNA]</scope>
    <source>
        <strain evidence="1 2">DSM 23284</strain>
    </source>
</reference>
<gene>
    <name evidence="1" type="ORF">H1W37_06405</name>
</gene>
<dbReference type="AlphaFoldDB" id="A0A838XWG6"/>
<dbReference type="EMBL" id="JACEON010000004">
    <property type="protein sequence ID" value="MBA4611273.1"/>
    <property type="molecule type" value="Genomic_DNA"/>
</dbReference>
<reference evidence="1 2" key="1">
    <citation type="submission" date="2020-07" db="EMBL/GenBank/DDBJ databases">
        <authorList>
            <person name="Li M."/>
        </authorList>
    </citation>
    <scope>NUCLEOTIDE SEQUENCE [LARGE SCALE GENOMIC DNA]</scope>
    <source>
        <strain evidence="1 2">DSM 23284</strain>
    </source>
</reference>
<evidence type="ECO:0000313" key="1">
    <source>
        <dbReference type="EMBL" id="MBA4611273.1"/>
    </source>
</evidence>
<dbReference type="RefSeq" id="WP_181759462.1">
    <property type="nucleotide sequence ID" value="NZ_BMCR01000002.1"/>
</dbReference>
<accession>A0A838XWG6</accession>
<name>A0A838XWG6_9HYPH</name>
<protein>
    <submittedName>
        <fullName evidence="1">Uncharacterized protein</fullName>
    </submittedName>
</protein>
<dbReference type="Proteomes" id="UP000559404">
    <property type="component" value="Unassembled WGS sequence"/>
</dbReference>
<proteinExistence type="predicted"/>
<evidence type="ECO:0000313" key="2">
    <source>
        <dbReference type="Proteomes" id="UP000559404"/>
    </source>
</evidence>
<sequence length="1237" mass="134205">MTMMPRSVLAETPTGERPAIRASTKYMETFQLFRPALGGTDIKTFANKAGNLDLYTIGTNDEVFRLRRGEDAEAPYHELDLNITGRQLYLYTSSSEGSDTPNILTLGGNGRLRLAEYKQSTGAYFQQETSPAKATESIRQFKGARGATGNIYVNVMLDVPGTDYGLLANNFFKPGSNDWAGPVWAPVMGPGGTQAEVKAIAVVENSTVQSAIFAIGRDNEVLFSETSDRTSSLRVLGLKKATALSVVVDQDDRLAIFAVEKDSGKLLLKREKKYQAGTIKQFDDWIYVDPGQTVALTSVYASQCFNDLLQVFGIGTDGRLWRAGEVPGSGRRADPVWNTLFPLGNEIPSDPGSEATIFALGRDLAGYAEAYTVSAGGDLTRFWQAPTTQQWFEESIELFRGDNEMVPVQTHALELVVLDEGGMPASFVPVSIQASSLVTLFVDGRSYRCSQLNRVMVETGPNGKVVIYQKANALAAATLYVETPSTLAGAPLVVEPNRQLQAKLATLSVDDIKNAKDASGAYLLPAEYRSSDEYAESLQKITEASMQIAAQDEAGGGDKISYLFVSRRNAARGFNPRLNLAALEGTSWAIDFTSGFPQYVPMTSAEVAEWKSSRLKAMGAEANGFLGIGWGDVWNGIKNFVGDVVDKLTRIVVEVVEGIGRVLFEIGGKVFEAIIEFAQQAFDFVQGVWNWLKVKLEQLFEWLAFLFNIGDFVRTAEAVRHSVDVLLDFTVGGVEAVKQTLLSGIDTMKDNLQATVDDFLKELNKQDNPTYDQFSSQQPMTEEQSYQMEHNLFANAYEQNGGQAGERGATTVSLMSSSALSSSLEGLLKMLEDLANDFQYGEGKEAFNEAIEYFTAIGDDPNNALNLLMSGIVKVMESVALYALDAAKTVIATLMDLIKEVVESFRDLLFAEWEIPILSQLYKLFTGKSLSIRVIDIAAYLVAIPGTLIYKLATGKAPFPDQAALDAYKDYVTVDWIKSKFGIPTSRKVVFNSTLETVVACVSLGVYSGAMFVRIFTDTLTGVFSATALVKADTPTRLPDGMKNYVGKWTPGGKLLAGGVSVLMRYVTTIFTMPWLIRPGAPAPSCPAGDPGFAGTIWICQVIAGPTRGLLVLKLPAGRARVYTGELTITLWGWANFGMVVWNYCASPNHDTVARLGLARALCNVIPGQGTRALFVPDIQEATYFVPAIIGEVLLVVGYLGSIGVAVAELVEIAEGGLQTADGGSGRISIEKAAHPL</sequence>